<keyword evidence="7 8" id="KW-0998">Cell outer membrane</keyword>
<feature type="region of interest" description="Disordered" evidence="10">
    <location>
        <begin position="33"/>
        <end position="52"/>
    </location>
</feature>
<evidence type="ECO:0000313" key="14">
    <source>
        <dbReference type="EMBL" id="RIJ20430.1"/>
    </source>
</evidence>
<evidence type="ECO:0000256" key="10">
    <source>
        <dbReference type="SAM" id="MobiDB-lite"/>
    </source>
</evidence>
<keyword evidence="6 8" id="KW-0472">Membrane</keyword>
<dbReference type="GO" id="GO:0009279">
    <property type="term" value="C:cell outer membrane"/>
    <property type="evidence" value="ECO:0007669"/>
    <property type="project" value="UniProtKB-SubCell"/>
</dbReference>
<gene>
    <name evidence="14" type="ORF">D1224_15005</name>
</gene>
<evidence type="ECO:0000256" key="7">
    <source>
        <dbReference type="ARBA" id="ARBA00023237"/>
    </source>
</evidence>
<name>A0A399QN98_9PROT</name>
<evidence type="ECO:0000256" key="4">
    <source>
        <dbReference type="ARBA" id="ARBA00022692"/>
    </source>
</evidence>
<keyword evidence="3 8" id="KW-1134">Transmembrane beta strand</keyword>
<dbReference type="InterPro" id="IPR036942">
    <property type="entry name" value="Beta-barrel_TonB_sf"/>
</dbReference>
<dbReference type="Gene3D" id="2.40.170.20">
    <property type="entry name" value="TonB-dependent receptor, beta-barrel domain"/>
    <property type="match status" value="1"/>
</dbReference>
<keyword evidence="4 8" id="KW-0812">Transmembrane</keyword>
<feature type="domain" description="TonB-dependent receptor plug" evidence="13">
    <location>
        <begin position="69"/>
        <end position="187"/>
    </location>
</feature>
<dbReference type="Pfam" id="PF07715">
    <property type="entry name" value="Plug"/>
    <property type="match status" value="1"/>
</dbReference>
<evidence type="ECO:0000256" key="3">
    <source>
        <dbReference type="ARBA" id="ARBA00022452"/>
    </source>
</evidence>
<evidence type="ECO:0000313" key="15">
    <source>
        <dbReference type="Proteomes" id="UP000265431"/>
    </source>
</evidence>
<dbReference type="Gene3D" id="2.170.130.10">
    <property type="entry name" value="TonB-dependent receptor, plug domain"/>
    <property type="match status" value="1"/>
</dbReference>
<evidence type="ECO:0000256" key="11">
    <source>
        <dbReference type="SAM" id="SignalP"/>
    </source>
</evidence>
<dbReference type="Proteomes" id="UP000265431">
    <property type="component" value="Unassembled WGS sequence"/>
</dbReference>
<evidence type="ECO:0000259" key="12">
    <source>
        <dbReference type="Pfam" id="PF00593"/>
    </source>
</evidence>
<comment type="similarity">
    <text evidence="8 9">Belongs to the TonB-dependent receptor family.</text>
</comment>
<keyword evidence="14" id="KW-0675">Receptor</keyword>
<dbReference type="InterPro" id="IPR012910">
    <property type="entry name" value="Plug_dom"/>
</dbReference>
<comment type="caution">
    <text evidence="14">The sequence shown here is derived from an EMBL/GenBank/DDBJ whole genome shotgun (WGS) entry which is preliminary data.</text>
</comment>
<keyword evidence="2 8" id="KW-0813">Transport</keyword>
<dbReference type="PANTHER" id="PTHR47234:SF2">
    <property type="entry name" value="TONB-DEPENDENT RECEPTOR"/>
    <property type="match status" value="1"/>
</dbReference>
<keyword evidence="11" id="KW-0732">Signal</keyword>
<accession>A0A399QN98</accession>
<keyword evidence="15" id="KW-1185">Reference proteome</keyword>
<dbReference type="Pfam" id="PF00593">
    <property type="entry name" value="TonB_dep_Rec_b-barrel"/>
    <property type="match status" value="1"/>
</dbReference>
<sequence>MSIKNDLRYLALGSVAYSVFAFTGVAYAQETETDEPVITTETQDNEDEAESRQERVVVTGSLLRRDEYSSSSPIQVITAETATAEGLIDATDIIQSQSVASGSTQINGNFGGFVVEGGTGVNTISLRGLGAQRTLVIFNGRRLGPSGVQGQVGAVDLNVIPTSAVQRVEILKDGASSIYGSDAVAGVVNVITRRSIDAPEINVSFNVPYEGGGEQWSVDGAYGFNFDRGNAVISASYQKLEQLSFRDRDYFDCPQEYVYDKQGGNRVDTIDPNTGRPICLLSITDAIDINAGPRLIYDEAIGDFRPSAFEEREYYNEKYRDTAVIPETERASIFATADYNFGWAEFFGDALYTNRKTEQEYFRQFFPWSSPADPQNPYGNFARPITIAPFSTGVDVDYYSVTAGLRGDFGNMLQDWTWETSAVYSKSEGDYTRETFPLNRVVDPVRGGGATNVGTPGNYQCFYIEDQDFANNGLNGTYVPCPVTYDYFSRDFVEGNIAPDVLDFLIQDDSGSTSYEQLTLSGLVTGSLFTLPAGDVGVALGVEYRDYELDDQPGFYSRNNMQWGLSSAGVTAGSDNVIEAFGEVEIPILAGMPFAEELTLNLSGRVFEYDSYGSDSVYKAGLNYQITPSVRVRGTYGTSYRTPALYELFLGNQTSFLGQASIDPCDFSDPANPPANPNIRQNCLTQVPADYDPFGSSALITTGGGAGILDAETSEAITVGAIYTPTFANLSVAVDYFEIEVNDQIAQLGAGSIVSGCYASDSFPNDALCQLFNRDLDPASPTYLQITDVNDSYVNINSQTNRGLDLTARYEHEFDLGDLIVDLQGTWTFEDNVELFGGIDSDVDENNGTIGDPDFTANSRIQFVTGDVTLNWFTDFVSRTSNDEIFGGSLFPYRDGQVRYYKQYTEPYFLHSVSAQYRADDWRVTFGVTNVFDEAPPIVSTGAATRRGSVALVGTQYDYRGRSVFARLQKSF</sequence>
<dbReference type="EMBL" id="QWGB01000014">
    <property type="protein sequence ID" value="RIJ20430.1"/>
    <property type="molecule type" value="Genomic_DNA"/>
</dbReference>
<dbReference type="OrthoDB" id="7051241at2"/>
<proteinExistence type="inferred from homology"/>
<dbReference type="AlphaFoldDB" id="A0A399QN98"/>
<organism evidence="14 15">
    <name type="scientific">Henriciella barbarensis</name>
    <dbReference type="NCBI Taxonomy" id="86342"/>
    <lineage>
        <taxon>Bacteria</taxon>
        <taxon>Pseudomonadati</taxon>
        <taxon>Pseudomonadota</taxon>
        <taxon>Alphaproteobacteria</taxon>
        <taxon>Hyphomonadales</taxon>
        <taxon>Hyphomonadaceae</taxon>
        <taxon>Henriciella</taxon>
    </lineage>
</organism>
<comment type="subcellular location">
    <subcellularLocation>
        <location evidence="1 8">Cell outer membrane</location>
        <topology evidence="1 8">Multi-pass membrane protein</topology>
    </subcellularLocation>
</comment>
<dbReference type="InterPro" id="IPR000531">
    <property type="entry name" value="Beta-barrel_TonB"/>
</dbReference>
<dbReference type="InterPro" id="IPR039426">
    <property type="entry name" value="TonB-dep_rcpt-like"/>
</dbReference>
<evidence type="ECO:0000259" key="13">
    <source>
        <dbReference type="Pfam" id="PF07715"/>
    </source>
</evidence>
<evidence type="ECO:0000256" key="6">
    <source>
        <dbReference type="ARBA" id="ARBA00023136"/>
    </source>
</evidence>
<evidence type="ECO:0000256" key="5">
    <source>
        <dbReference type="ARBA" id="ARBA00023077"/>
    </source>
</evidence>
<dbReference type="RefSeq" id="WP_119380747.1">
    <property type="nucleotide sequence ID" value="NZ_QWGB01000014.1"/>
</dbReference>
<reference evidence="14 15" key="1">
    <citation type="submission" date="2018-08" db="EMBL/GenBank/DDBJ databases">
        <title>Henriciella mobilis sp. nov., isolated from seawater.</title>
        <authorList>
            <person name="Cheng H."/>
            <person name="Wu Y.-H."/>
            <person name="Xu X.-W."/>
            <person name="Guo L.-L."/>
        </authorList>
    </citation>
    <scope>NUCLEOTIDE SEQUENCE [LARGE SCALE GENOMIC DNA]</scope>
    <source>
        <strain evidence="14 15">CCUG66934</strain>
    </source>
</reference>
<keyword evidence="5 9" id="KW-0798">TonB box</keyword>
<dbReference type="PANTHER" id="PTHR47234">
    <property type="match status" value="1"/>
</dbReference>
<dbReference type="PROSITE" id="PS52016">
    <property type="entry name" value="TONB_DEPENDENT_REC_3"/>
    <property type="match status" value="1"/>
</dbReference>
<dbReference type="InterPro" id="IPR037066">
    <property type="entry name" value="Plug_dom_sf"/>
</dbReference>
<protein>
    <submittedName>
        <fullName evidence="14">TonB-dependent receptor</fullName>
    </submittedName>
</protein>
<evidence type="ECO:0000256" key="2">
    <source>
        <dbReference type="ARBA" id="ARBA00022448"/>
    </source>
</evidence>
<dbReference type="SUPFAM" id="SSF56935">
    <property type="entry name" value="Porins"/>
    <property type="match status" value="1"/>
</dbReference>
<feature type="signal peptide" evidence="11">
    <location>
        <begin position="1"/>
        <end position="28"/>
    </location>
</feature>
<evidence type="ECO:0000256" key="8">
    <source>
        <dbReference type="PROSITE-ProRule" id="PRU01360"/>
    </source>
</evidence>
<feature type="chain" id="PRO_5017260386" evidence="11">
    <location>
        <begin position="29"/>
        <end position="972"/>
    </location>
</feature>
<feature type="domain" description="TonB-dependent receptor-like beta-barrel" evidence="12">
    <location>
        <begin position="361"/>
        <end position="931"/>
    </location>
</feature>
<evidence type="ECO:0000256" key="1">
    <source>
        <dbReference type="ARBA" id="ARBA00004571"/>
    </source>
</evidence>
<evidence type="ECO:0000256" key="9">
    <source>
        <dbReference type="RuleBase" id="RU003357"/>
    </source>
</evidence>